<proteinExistence type="predicted"/>
<dbReference type="EMBL" id="VSSQ01001248">
    <property type="protein sequence ID" value="MPM06646.1"/>
    <property type="molecule type" value="Genomic_DNA"/>
</dbReference>
<protein>
    <submittedName>
        <fullName evidence="1">Uncharacterized protein</fullName>
    </submittedName>
</protein>
<reference evidence="1" key="1">
    <citation type="submission" date="2019-08" db="EMBL/GenBank/DDBJ databases">
        <authorList>
            <person name="Kucharzyk K."/>
            <person name="Murdoch R.W."/>
            <person name="Higgins S."/>
            <person name="Loffler F."/>
        </authorList>
    </citation>
    <scope>NUCLEOTIDE SEQUENCE</scope>
</reference>
<name>A0A644WRW9_9ZZZZ</name>
<dbReference type="AlphaFoldDB" id="A0A644WRW9"/>
<evidence type="ECO:0000313" key="1">
    <source>
        <dbReference type="EMBL" id="MPM06646.1"/>
    </source>
</evidence>
<organism evidence="1">
    <name type="scientific">bioreactor metagenome</name>
    <dbReference type="NCBI Taxonomy" id="1076179"/>
    <lineage>
        <taxon>unclassified sequences</taxon>
        <taxon>metagenomes</taxon>
        <taxon>ecological metagenomes</taxon>
    </lineage>
</organism>
<sequence length="71" mass="8147">MISDAVLKSGLPTPNFSIMKRRDSDGKTLKDLIFLGSLAPTKISAFITFERDQYEKTKGRVSQKKRKWTIR</sequence>
<comment type="caution">
    <text evidence="1">The sequence shown here is derived from an EMBL/GenBank/DDBJ whole genome shotgun (WGS) entry which is preliminary data.</text>
</comment>
<accession>A0A644WRW9</accession>
<gene>
    <name evidence="1" type="ORF">SDC9_52948</name>
</gene>